<evidence type="ECO:0000256" key="5">
    <source>
        <dbReference type="ARBA" id="ARBA00022527"/>
    </source>
</evidence>
<gene>
    <name evidence="22" type="ORF">L195_g009537</name>
</gene>
<evidence type="ECO:0000256" key="8">
    <source>
        <dbReference type="ARBA" id="ARBA00022729"/>
    </source>
</evidence>
<dbReference type="Gene3D" id="1.10.510.10">
    <property type="entry name" value="Transferase(Phosphotransferase) domain 1"/>
    <property type="match status" value="2"/>
</dbReference>
<comment type="similarity">
    <text evidence="18">Belongs to the protein kinase superfamily.</text>
</comment>
<evidence type="ECO:0000313" key="23">
    <source>
        <dbReference type="Proteomes" id="UP000236291"/>
    </source>
</evidence>
<dbReference type="InterPro" id="IPR008271">
    <property type="entry name" value="Ser/Thr_kinase_AS"/>
</dbReference>
<evidence type="ECO:0000256" key="16">
    <source>
        <dbReference type="ARBA" id="ARBA00023180"/>
    </source>
</evidence>
<dbReference type="PROSITE" id="PS51473">
    <property type="entry name" value="GNK2"/>
    <property type="match status" value="1"/>
</dbReference>
<keyword evidence="10 17" id="KW-0547">Nucleotide-binding</keyword>
<dbReference type="InterPro" id="IPR002902">
    <property type="entry name" value="GNK2"/>
</dbReference>
<keyword evidence="4" id="KW-1003">Cell membrane</keyword>
<keyword evidence="13 19" id="KW-1133">Transmembrane helix</keyword>
<evidence type="ECO:0000256" key="4">
    <source>
        <dbReference type="ARBA" id="ARBA00022475"/>
    </source>
</evidence>
<evidence type="ECO:0000259" key="21">
    <source>
        <dbReference type="PROSITE" id="PS51473"/>
    </source>
</evidence>
<dbReference type="GO" id="GO:0005524">
    <property type="term" value="F:ATP binding"/>
    <property type="evidence" value="ECO:0007669"/>
    <property type="project" value="UniProtKB-UniRule"/>
</dbReference>
<dbReference type="InterPro" id="IPR011009">
    <property type="entry name" value="Kinase-like_dom_sf"/>
</dbReference>
<keyword evidence="9" id="KW-0677">Repeat</keyword>
<feature type="transmembrane region" description="Helical" evidence="19">
    <location>
        <begin position="130"/>
        <end position="155"/>
    </location>
</feature>
<dbReference type="InterPro" id="IPR038408">
    <property type="entry name" value="GNK2_sf"/>
</dbReference>
<dbReference type="Pfam" id="PF00069">
    <property type="entry name" value="Pkinase"/>
    <property type="match status" value="1"/>
</dbReference>
<evidence type="ECO:0000256" key="13">
    <source>
        <dbReference type="ARBA" id="ARBA00022989"/>
    </source>
</evidence>
<sequence length="369" mass="41768">MEESPSWCVKDSLDYKGSFDGFNKKLSSLMVNLLTEVNKASPRNATKFVLRRSIFFEDKFLNGLAQCIPHISNDNCMKCLKDAIDYLQTSCARGKIRGSVLYPSCIVRYDPYPFFAQPIGAKKKNEPDPFFIIFHIVAPVMVVSVTVFLFAYYVLCRRARKNLKYHKENFGGDISSEVNTLQFDFNMIRLATNKFSDDNKIGEGGFGDVYKGMFPNGFEIAVKRLIRNSSPENHKKLTWHARYKIIRGIARGILYLHEDSHLKIIHCDLKPSNILLDDKMNAKISDFGLARIVAIDQMQGNTSIIAGTYGYMSPEYAMLGQFSEKSDVFSFGVIILEIVSGKRNIDYNGVNSIDDLVSHVSLLVDFNSC</sequence>
<evidence type="ECO:0000256" key="2">
    <source>
        <dbReference type="ARBA" id="ARBA00008536"/>
    </source>
</evidence>
<dbReference type="AlphaFoldDB" id="A0A2K3PCB9"/>
<evidence type="ECO:0000256" key="18">
    <source>
        <dbReference type="RuleBase" id="RU000304"/>
    </source>
</evidence>
<evidence type="ECO:0000256" key="17">
    <source>
        <dbReference type="PROSITE-ProRule" id="PRU10141"/>
    </source>
</evidence>
<evidence type="ECO:0000256" key="1">
    <source>
        <dbReference type="ARBA" id="ARBA00004251"/>
    </source>
</evidence>
<dbReference type="GO" id="GO:0042742">
    <property type="term" value="P:defense response to bacterium"/>
    <property type="evidence" value="ECO:0007669"/>
    <property type="project" value="TreeGrafter"/>
</dbReference>
<name>A0A2K3PCB9_TRIPR</name>
<keyword evidence="14 19" id="KW-0472">Membrane</keyword>
<evidence type="ECO:0000259" key="20">
    <source>
        <dbReference type="PROSITE" id="PS50011"/>
    </source>
</evidence>
<comment type="subcellular location">
    <subcellularLocation>
        <location evidence="1">Cell membrane</location>
        <topology evidence="1">Single-pass type I membrane protein</topology>
    </subcellularLocation>
</comment>
<proteinExistence type="inferred from homology"/>
<dbReference type="SMART" id="SM00220">
    <property type="entry name" value="S_TKc"/>
    <property type="match status" value="1"/>
</dbReference>
<dbReference type="Gene3D" id="3.30.430.20">
    <property type="entry name" value="Gnk2 domain, C-X8-C-X2-C motif"/>
    <property type="match status" value="1"/>
</dbReference>
<dbReference type="FunFam" id="1.10.510.10:FF:000240">
    <property type="entry name" value="Lectin-domain containing receptor kinase A4.3"/>
    <property type="match status" value="1"/>
</dbReference>
<keyword evidence="8" id="KW-0732">Signal</keyword>
<protein>
    <submittedName>
        <fullName evidence="22">Cysteine-rich receptor-like protein kinase</fullName>
    </submittedName>
</protein>
<keyword evidence="11 22" id="KW-0418">Kinase</keyword>
<feature type="domain" description="Gnk2-homologous" evidence="21">
    <location>
        <begin position="3"/>
        <end position="114"/>
    </location>
</feature>
<evidence type="ECO:0000256" key="9">
    <source>
        <dbReference type="ARBA" id="ARBA00022737"/>
    </source>
</evidence>
<evidence type="ECO:0000256" key="11">
    <source>
        <dbReference type="ARBA" id="ARBA00022777"/>
    </source>
</evidence>
<dbReference type="Pfam" id="PF01657">
    <property type="entry name" value="Stress-antifung"/>
    <property type="match status" value="1"/>
</dbReference>
<dbReference type="STRING" id="57577.A0A2K3PCB9"/>
<dbReference type="SUPFAM" id="SSF56112">
    <property type="entry name" value="Protein kinase-like (PK-like)"/>
    <property type="match status" value="1"/>
</dbReference>
<reference evidence="22 23" key="2">
    <citation type="journal article" date="2017" name="Front. Plant Sci.">
        <title>Gene Classification and Mining of Molecular Markers Useful in Red Clover (Trifolium pratense) Breeding.</title>
        <authorList>
            <person name="Istvanek J."/>
            <person name="Dluhosova J."/>
            <person name="Dluhos P."/>
            <person name="Patkova L."/>
            <person name="Nedelnik J."/>
            <person name="Repkova J."/>
        </authorList>
    </citation>
    <scope>NUCLEOTIDE SEQUENCE [LARGE SCALE GENOMIC DNA]</scope>
    <source>
        <strain evidence="23">cv. Tatra</strain>
        <tissue evidence="22">Young leaves</tissue>
    </source>
</reference>
<dbReference type="CDD" id="cd23509">
    <property type="entry name" value="Gnk2-like"/>
    <property type="match status" value="1"/>
</dbReference>
<keyword evidence="12 17" id="KW-0067">ATP-binding</keyword>
<keyword evidence="6" id="KW-0808">Transferase</keyword>
<keyword evidence="16" id="KW-0325">Glycoprotein</keyword>
<evidence type="ECO:0000256" key="15">
    <source>
        <dbReference type="ARBA" id="ARBA00023170"/>
    </source>
</evidence>
<dbReference type="GO" id="GO:0005886">
    <property type="term" value="C:plasma membrane"/>
    <property type="evidence" value="ECO:0007669"/>
    <property type="project" value="UniProtKB-SubCell"/>
</dbReference>
<evidence type="ECO:0000256" key="10">
    <source>
        <dbReference type="ARBA" id="ARBA00022741"/>
    </source>
</evidence>
<evidence type="ECO:0000313" key="22">
    <source>
        <dbReference type="EMBL" id="PNY12894.1"/>
    </source>
</evidence>
<accession>A0A2K3PCB9</accession>
<dbReference type="PANTHER" id="PTHR27002">
    <property type="entry name" value="RECEPTOR-LIKE SERINE/THREONINE-PROTEIN KINASE SD1-8"/>
    <property type="match status" value="1"/>
</dbReference>
<dbReference type="Proteomes" id="UP000236291">
    <property type="component" value="Unassembled WGS sequence"/>
</dbReference>
<dbReference type="GO" id="GO:0004674">
    <property type="term" value="F:protein serine/threonine kinase activity"/>
    <property type="evidence" value="ECO:0007669"/>
    <property type="project" value="UniProtKB-KW"/>
</dbReference>
<keyword evidence="7 19" id="KW-0812">Transmembrane</keyword>
<reference evidence="22 23" key="1">
    <citation type="journal article" date="2014" name="Am. J. Bot.">
        <title>Genome assembly and annotation for red clover (Trifolium pratense; Fabaceae).</title>
        <authorList>
            <person name="Istvanek J."/>
            <person name="Jaros M."/>
            <person name="Krenek A."/>
            <person name="Repkova J."/>
        </authorList>
    </citation>
    <scope>NUCLEOTIDE SEQUENCE [LARGE SCALE GENOMIC DNA]</scope>
    <source>
        <strain evidence="23">cv. Tatra</strain>
        <tissue evidence="22">Young leaves</tissue>
    </source>
</reference>
<keyword evidence="15 22" id="KW-0675">Receptor</keyword>
<dbReference type="PANTHER" id="PTHR27002:SF589">
    <property type="entry name" value="CYSTEINE-RICH RECEPTOR-KINASE-LIKE PROTEIN"/>
    <property type="match status" value="1"/>
</dbReference>
<dbReference type="InterPro" id="IPR000719">
    <property type="entry name" value="Prot_kinase_dom"/>
</dbReference>
<evidence type="ECO:0000256" key="6">
    <source>
        <dbReference type="ARBA" id="ARBA00022679"/>
    </source>
</evidence>
<dbReference type="PROSITE" id="PS00107">
    <property type="entry name" value="PROTEIN_KINASE_ATP"/>
    <property type="match status" value="1"/>
</dbReference>
<feature type="domain" description="Protein kinase" evidence="20">
    <location>
        <begin position="134"/>
        <end position="369"/>
    </location>
</feature>
<dbReference type="PROSITE" id="PS50011">
    <property type="entry name" value="PROTEIN_KINASE_DOM"/>
    <property type="match status" value="1"/>
</dbReference>
<evidence type="ECO:0000256" key="7">
    <source>
        <dbReference type="ARBA" id="ARBA00022692"/>
    </source>
</evidence>
<dbReference type="GO" id="GO:0002229">
    <property type="term" value="P:defense response to oomycetes"/>
    <property type="evidence" value="ECO:0007669"/>
    <property type="project" value="UniProtKB-ARBA"/>
</dbReference>
<feature type="binding site" evidence="17">
    <location>
        <position position="223"/>
    </location>
    <ligand>
        <name>ATP</name>
        <dbReference type="ChEBI" id="CHEBI:30616"/>
    </ligand>
</feature>
<comment type="similarity">
    <text evidence="3">In the C-terminal section; belongs to the protein kinase superfamily. Ser/Thr protein kinase family.</text>
</comment>
<dbReference type="EMBL" id="ASHM01005645">
    <property type="protein sequence ID" value="PNY12894.1"/>
    <property type="molecule type" value="Genomic_DNA"/>
</dbReference>
<evidence type="ECO:0000256" key="12">
    <source>
        <dbReference type="ARBA" id="ARBA00022840"/>
    </source>
</evidence>
<dbReference type="PROSITE" id="PS00108">
    <property type="entry name" value="PROTEIN_KINASE_ST"/>
    <property type="match status" value="1"/>
</dbReference>
<keyword evidence="5 18" id="KW-0723">Serine/threonine-protein kinase</keyword>
<evidence type="ECO:0000256" key="3">
    <source>
        <dbReference type="ARBA" id="ARBA00010217"/>
    </source>
</evidence>
<evidence type="ECO:0000256" key="19">
    <source>
        <dbReference type="SAM" id="Phobius"/>
    </source>
</evidence>
<organism evidence="22 23">
    <name type="scientific">Trifolium pratense</name>
    <name type="common">Red clover</name>
    <dbReference type="NCBI Taxonomy" id="57577"/>
    <lineage>
        <taxon>Eukaryota</taxon>
        <taxon>Viridiplantae</taxon>
        <taxon>Streptophyta</taxon>
        <taxon>Embryophyta</taxon>
        <taxon>Tracheophyta</taxon>
        <taxon>Spermatophyta</taxon>
        <taxon>Magnoliopsida</taxon>
        <taxon>eudicotyledons</taxon>
        <taxon>Gunneridae</taxon>
        <taxon>Pentapetalae</taxon>
        <taxon>rosids</taxon>
        <taxon>fabids</taxon>
        <taxon>Fabales</taxon>
        <taxon>Fabaceae</taxon>
        <taxon>Papilionoideae</taxon>
        <taxon>50 kb inversion clade</taxon>
        <taxon>NPAAA clade</taxon>
        <taxon>Hologalegina</taxon>
        <taxon>IRL clade</taxon>
        <taxon>Trifolieae</taxon>
        <taxon>Trifolium</taxon>
    </lineage>
</organism>
<evidence type="ECO:0000256" key="14">
    <source>
        <dbReference type="ARBA" id="ARBA00023136"/>
    </source>
</evidence>
<comment type="similarity">
    <text evidence="2">In the N-terminal section; belongs to the leguminous lectin family.</text>
</comment>
<comment type="caution">
    <text evidence="22">The sequence shown here is derived from an EMBL/GenBank/DDBJ whole genome shotgun (WGS) entry which is preliminary data.</text>
</comment>
<dbReference type="InterPro" id="IPR017441">
    <property type="entry name" value="Protein_kinase_ATP_BS"/>
</dbReference>